<dbReference type="CTD" id="20238349"/>
<evidence type="ECO:0000313" key="3">
    <source>
        <dbReference type="Proteomes" id="UP000030746"/>
    </source>
</evidence>
<dbReference type="EMBL" id="KB201611">
    <property type="protein sequence ID" value="ESO95720.1"/>
    <property type="molecule type" value="Genomic_DNA"/>
</dbReference>
<keyword evidence="1" id="KW-0472">Membrane</keyword>
<keyword evidence="1" id="KW-1133">Transmembrane helix</keyword>
<dbReference type="OrthoDB" id="6140747at2759"/>
<dbReference type="Proteomes" id="UP000030746">
    <property type="component" value="Unassembled WGS sequence"/>
</dbReference>
<feature type="transmembrane region" description="Helical" evidence="1">
    <location>
        <begin position="66"/>
        <end position="91"/>
    </location>
</feature>
<reference evidence="2 3" key="1">
    <citation type="journal article" date="2013" name="Nature">
        <title>Insights into bilaterian evolution from three spiralian genomes.</title>
        <authorList>
            <person name="Simakov O."/>
            <person name="Marletaz F."/>
            <person name="Cho S.J."/>
            <person name="Edsinger-Gonzales E."/>
            <person name="Havlak P."/>
            <person name="Hellsten U."/>
            <person name="Kuo D.H."/>
            <person name="Larsson T."/>
            <person name="Lv J."/>
            <person name="Arendt D."/>
            <person name="Savage R."/>
            <person name="Osoegawa K."/>
            <person name="de Jong P."/>
            <person name="Grimwood J."/>
            <person name="Chapman J.A."/>
            <person name="Shapiro H."/>
            <person name="Aerts A."/>
            <person name="Otillar R.P."/>
            <person name="Terry A.Y."/>
            <person name="Boore J.L."/>
            <person name="Grigoriev I.V."/>
            <person name="Lindberg D.R."/>
            <person name="Seaver E.C."/>
            <person name="Weisblat D.A."/>
            <person name="Putnam N.H."/>
            <person name="Rokhsar D.S."/>
        </authorList>
    </citation>
    <scope>NUCLEOTIDE SEQUENCE [LARGE SCALE GENOMIC DNA]</scope>
</reference>
<dbReference type="GeneID" id="20238349"/>
<organism evidence="2 3">
    <name type="scientific">Lottia gigantea</name>
    <name type="common">Giant owl limpet</name>
    <dbReference type="NCBI Taxonomy" id="225164"/>
    <lineage>
        <taxon>Eukaryota</taxon>
        <taxon>Metazoa</taxon>
        <taxon>Spiralia</taxon>
        <taxon>Lophotrochozoa</taxon>
        <taxon>Mollusca</taxon>
        <taxon>Gastropoda</taxon>
        <taxon>Patellogastropoda</taxon>
        <taxon>Lottioidea</taxon>
        <taxon>Lottiidae</taxon>
        <taxon>Lottia</taxon>
    </lineage>
</organism>
<evidence type="ECO:0000256" key="1">
    <source>
        <dbReference type="SAM" id="Phobius"/>
    </source>
</evidence>
<protein>
    <submittedName>
        <fullName evidence="2">Uncharacterized protein</fullName>
    </submittedName>
</protein>
<dbReference type="AlphaFoldDB" id="V4ALT4"/>
<dbReference type="RefSeq" id="XP_009053571.1">
    <property type="nucleotide sequence ID" value="XM_009055323.1"/>
</dbReference>
<dbReference type="OMA" id="PKSSICC"/>
<keyword evidence="1" id="KW-0812">Transmembrane</keyword>
<accession>V4ALT4</accession>
<dbReference type="HOGENOM" id="CLU_2029326_0_0_1"/>
<keyword evidence="3" id="KW-1185">Reference proteome</keyword>
<name>V4ALT4_LOTGI</name>
<dbReference type="KEGG" id="lgi:LOTGIDRAFT_160269"/>
<gene>
    <name evidence="2" type="ORF">LOTGIDRAFT_160269</name>
</gene>
<evidence type="ECO:0000313" key="2">
    <source>
        <dbReference type="EMBL" id="ESO95720.1"/>
    </source>
</evidence>
<sequence length="122" mass="13720">MTIRGVRVDSKNADNDLNDDDEDDMVKSSLCCLEGCLATTSVGFSFFVALPTGILLLVYSKKDNDVNFFIAGIVLIILPLFVLLVVIVLCFNKHRLKLDKLRFRKKTSQEMNSHENSVCAKY</sequence>
<proteinExistence type="predicted"/>
<feature type="transmembrane region" description="Helical" evidence="1">
    <location>
        <begin position="35"/>
        <end position="60"/>
    </location>
</feature>